<dbReference type="PANTHER" id="PTHR35670:SF1">
    <property type="entry name" value="TRANSMEMBRANE PROTEIN 81"/>
    <property type="match status" value="1"/>
</dbReference>
<keyword evidence="7" id="KW-1015">Disulfide bond</keyword>
<dbReference type="GeneID" id="100545040"/>
<evidence type="ECO:0000256" key="9">
    <source>
        <dbReference type="ARBA" id="ARBA00049937"/>
    </source>
</evidence>
<sequence>MAATKTFGSSCILGMMLPWVFCLPLGAASIPKVTIPAELLTAEAHIAVNATSCSVTCGLGLQVEEICEITAAGERKNCTTRRSHCTTTWGCGLLHFTIPVGKPSVLSCLSSDVIDLGVRGYSCTWKVAPGLITMNDVLFAPFRNPGFAVAFSPIKESDAGTYRCDVRVLKTFRVIKRIYFGVRVIRNDLVDLDFGKFLTREQKLAVRNEEGIEANSTLVDVEEKLYFWQRKSFQRSLIGIGTGLVGVIVVSMALRCLQERLRSRDAENQTQF</sequence>
<evidence type="ECO:0000256" key="8">
    <source>
        <dbReference type="ARBA" id="ARBA00023319"/>
    </source>
</evidence>
<reference evidence="13 14" key="1">
    <citation type="journal article" date="2010" name="PLoS Biol.">
        <title>Multi-platform next-generation sequencing of the domestic turkey (Meleagris gallopavo): genome assembly and analysis.</title>
        <authorList>
            <person name="Dalloul R.A."/>
            <person name="Long J.A."/>
            <person name="Zimin A.V."/>
            <person name="Aslam L."/>
            <person name="Beal K."/>
            <person name="Blomberg L.A."/>
            <person name="Bouffard P."/>
            <person name="Burt D.W."/>
            <person name="Crasta O."/>
            <person name="Crooijmans R.P."/>
            <person name="Cooper K."/>
            <person name="Coulombe R.A."/>
            <person name="De S."/>
            <person name="Delany M.E."/>
            <person name="Dodgson J.B."/>
            <person name="Dong J.J."/>
            <person name="Evans C."/>
            <person name="Frederickson K.M."/>
            <person name="Flicek P."/>
            <person name="Florea L."/>
            <person name="Folkerts O."/>
            <person name="Groenen M.A."/>
            <person name="Harkins T.T."/>
            <person name="Herrero J."/>
            <person name="Hoffmann S."/>
            <person name="Megens H.J."/>
            <person name="Jiang A."/>
            <person name="de Jong P."/>
            <person name="Kaiser P."/>
            <person name="Kim H."/>
            <person name="Kim K.W."/>
            <person name="Kim S."/>
            <person name="Langenberger D."/>
            <person name="Lee M.K."/>
            <person name="Lee T."/>
            <person name="Mane S."/>
            <person name="Marcais G."/>
            <person name="Marz M."/>
            <person name="McElroy A.P."/>
            <person name="Modise T."/>
            <person name="Nefedov M."/>
            <person name="Notredame C."/>
            <person name="Paton I.R."/>
            <person name="Payne W.S."/>
            <person name="Pertea G."/>
            <person name="Prickett D."/>
            <person name="Puiu D."/>
            <person name="Qioa D."/>
            <person name="Raineri E."/>
            <person name="Ruffier M."/>
            <person name="Salzberg S.L."/>
            <person name="Schatz M.C."/>
            <person name="Scheuring C."/>
            <person name="Schmidt C.J."/>
            <person name="Schroeder S."/>
            <person name="Searle S.M."/>
            <person name="Smith E.J."/>
            <person name="Smith J."/>
            <person name="Sonstegard T.S."/>
            <person name="Stadler P.F."/>
            <person name="Tafer H."/>
            <person name="Tu Z.J."/>
            <person name="Van Tassell C.P."/>
            <person name="Vilella A.J."/>
            <person name="Williams K.P."/>
            <person name="Yorke J.A."/>
            <person name="Zhang L."/>
            <person name="Zhang H.B."/>
            <person name="Zhang X."/>
            <person name="Zhang Y."/>
            <person name="Reed K.M."/>
        </authorList>
    </citation>
    <scope>NUCLEOTIDE SEQUENCE [LARGE SCALE GENOMIC DNA]</scope>
</reference>
<evidence type="ECO:0000256" key="3">
    <source>
        <dbReference type="ARBA" id="ARBA00022692"/>
    </source>
</evidence>
<dbReference type="InterPro" id="IPR039293">
    <property type="entry name" value="TMEM81"/>
</dbReference>
<keyword evidence="5 11" id="KW-1133">Transmembrane helix</keyword>
<dbReference type="GO" id="GO:0005886">
    <property type="term" value="C:plasma membrane"/>
    <property type="evidence" value="ECO:0007669"/>
    <property type="project" value="UniProtKB-SubCell"/>
</dbReference>
<evidence type="ECO:0000256" key="1">
    <source>
        <dbReference type="ARBA" id="ARBA00004251"/>
    </source>
</evidence>
<proteinExistence type="predicted"/>
<dbReference type="RefSeq" id="XP_019478797.1">
    <property type="nucleotide sequence ID" value="XM_019623252.2"/>
</dbReference>
<keyword evidence="14" id="KW-1185">Reference proteome</keyword>
<comment type="function">
    <text evidence="9">Essential fertilization factor required for male fertility. Part of a conserved trimeric sperm complex with the essential fertilization factors IZUMO1 and SPACA6 which bridges sperm and oocyte membranes during fertilization by binding to IZUMO1R/JUNO on the oocyte.</text>
</comment>
<evidence type="ECO:0000313" key="14">
    <source>
        <dbReference type="Proteomes" id="UP000001645"/>
    </source>
</evidence>
<dbReference type="KEGG" id="mgp:100545040"/>
<evidence type="ECO:0000256" key="12">
    <source>
        <dbReference type="SAM" id="SignalP"/>
    </source>
</evidence>
<organism evidence="13 14">
    <name type="scientific">Meleagris gallopavo</name>
    <name type="common">Wild turkey</name>
    <dbReference type="NCBI Taxonomy" id="9103"/>
    <lineage>
        <taxon>Eukaryota</taxon>
        <taxon>Metazoa</taxon>
        <taxon>Chordata</taxon>
        <taxon>Craniata</taxon>
        <taxon>Vertebrata</taxon>
        <taxon>Euteleostomi</taxon>
        <taxon>Archelosauria</taxon>
        <taxon>Archosauria</taxon>
        <taxon>Dinosauria</taxon>
        <taxon>Saurischia</taxon>
        <taxon>Theropoda</taxon>
        <taxon>Coelurosauria</taxon>
        <taxon>Aves</taxon>
        <taxon>Neognathae</taxon>
        <taxon>Galloanserae</taxon>
        <taxon>Galliformes</taxon>
        <taxon>Phasianidae</taxon>
        <taxon>Meleagridinae</taxon>
        <taxon>Meleagris</taxon>
    </lineage>
</organism>
<evidence type="ECO:0000256" key="2">
    <source>
        <dbReference type="ARBA" id="ARBA00022475"/>
    </source>
</evidence>
<dbReference type="GeneTree" id="ENSGT00390000006349"/>
<name>G1NRM9_MELGA</name>
<dbReference type="RefSeq" id="XP_031412834.1">
    <property type="nucleotide sequence ID" value="XM_031556974.1"/>
</dbReference>
<keyword evidence="3 11" id="KW-0812">Transmembrane</keyword>
<protein>
    <recommendedName>
        <fullName evidence="10">Transmembrane protein 81</fullName>
    </recommendedName>
</protein>
<feature type="chain" id="PRO_5033063889" description="Transmembrane protein 81" evidence="12">
    <location>
        <begin position="23"/>
        <end position="272"/>
    </location>
</feature>
<dbReference type="OrthoDB" id="9390762at2759"/>
<dbReference type="AlphaFoldDB" id="G1NRM9"/>
<reference evidence="13" key="3">
    <citation type="submission" date="2025-09" db="UniProtKB">
        <authorList>
            <consortium name="Ensembl"/>
        </authorList>
    </citation>
    <scope>IDENTIFICATION</scope>
</reference>
<dbReference type="Proteomes" id="UP000001645">
    <property type="component" value="Chromosome 28"/>
</dbReference>
<feature type="signal peptide" evidence="12">
    <location>
        <begin position="1"/>
        <end position="22"/>
    </location>
</feature>
<dbReference type="RefSeq" id="XP_031412833.1">
    <property type="nucleotide sequence ID" value="XM_031556973.1"/>
</dbReference>
<gene>
    <name evidence="13" type="primary">TMEM81</name>
</gene>
<accession>G1NRM9</accession>
<dbReference type="Ensembl" id="ENSMGAT00000017702.2">
    <property type="protein sequence ID" value="ENSMGAP00000016728.2"/>
    <property type="gene ID" value="ENSMGAG00000015787.2"/>
</dbReference>
<dbReference type="PANTHER" id="PTHR35670">
    <property type="entry name" value="TRANSMEMBRANE PROTEIN 81"/>
    <property type="match status" value="1"/>
</dbReference>
<comment type="subcellular location">
    <subcellularLocation>
        <location evidence="1">Cell membrane</location>
        <topology evidence="1">Single-pass type I membrane protein</topology>
    </subcellularLocation>
</comment>
<keyword evidence="8" id="KW-0393">Immunoglobulin domain</keyword>
<evidence type="ECO:0000313" key="13">
    <source>
        <dbReference type="Ensembl" id="ENSMGAP00000016728.2"/>
    </source>
</evidence>
<dbReference type="CTD" id="388730"/>
<evidence type="ECO:0000256" key="10">
    <source>
        <dbReference type="ARBA" id="ARBA00050022"/>
    </source>
</evidence>
<evidence type="ECO:0000256" key="6">
    <source>
        <dbReference type="ARBA" id="ARBA00023136"/>
    </source>
</evidence>
<keyword evidence="6 11" id="KW-0472">Membrane</keyword>
<dbReference type="Bgee" id="ENSMGAG00000015787">
    <property type="expression patterns" value="Expressed in gonad"/>
</dbReference>
<keyword evidence="4 12" id="KW-0732">Signal</keyword>
<evidence type="ECO:0000256" key="5">
    <source>
        <dbReference type="ARBA" id="ARBA00022989"/>
    </source>
</evidence>
<dbReference type="HOGENOM" id="CLU_093881_0_0_1"/>
<evidence type="ECO:0000256" key="11">
    <source>
        <dbReference type="SAM" id="Phobius"/>
    </source>
</evidence>
<keyword evidence="2" id="KW-1003">Cell membrane</keyword>
<reference evidence="13" key="2">
    <citation type="submission" date="2025-08" db="UniProtKB">
        <authorList>
            <consortium name="Ensembl"/>
        </authorList>
    </citation>
    <scope>IDENTIFICATION</scope>
</reference>
<evidence type="ECO:0000256" key="4">
    <source>
        <dbReference type="ARBA" id="ARBA00022729"/>
    </source>
</evidence>
<feature type="transmembrane region" description="Helical" evidence="11">
    <location>
        <begin position="237"/>
        <end position="257"/>
    </location>
</feature>
<dbReference type="InParanoid" id="G1NRM9"/>
<evidence type="ECO:0000256" key="7">
    <source>
        <dbReference type="ARBA" id="ARBA00023157"/>
    </source>
</evidence>